<dbReference type="OrthoDB" id="436852at2759"/>
<sequence length="1292" mass="147351">MGESTSDSDVVMKDSDQESIASTIRTEHDSEDEFNVTAILAEWEVEGSLRYLIEWEGYDLSDATWEPRENLPDELVDEWEKTKANEEIDLYQRIRDWKNAWKAAYAKKRRRHNERNIERMRRGREPHSFERLEELLKWVEGFPDGKESSASAASSPPITDGDSDAGGGQPLRPLSEKRKISGANSSKESSPNASRRSSTPSASKLPLTRVDSTASSHSYTQATRERSNDSSAAVRTSRNKLLPRSGQSRLLKRTDTQSGKLRLTARKTQTAQAFTGNVFAGGKERKRRATLAEAARDPTKTPKFFNSFRKKRIVEKAGHDRDAVAPPKMPSNLISLNPAERNVEAPSIPNPGAGKDHSSTESSVKIPRHDGIFSQAGQKNKPKKSISWGSVEKTTFQEPTEYVREHSLFLRDGTATPEIPWVMKEEWAIDALPAETPPLNPTIQPKTSGSKPNTSLIRGNDYISTDERDSNPLNRTITTSVQFGPGAQGIISVTFERREPQNELPWPAVFENMPTLIFTHTCMVQDFLSQESVLAADKLGNGLVVNNDDGTGLDAVANWLRARSLGALLYRHDLCILVHMQLQPQARAQATTVESPQLHYCLFRPALHFTTRSLAPITLPENLDNERLQPQTTSTVFSRLLGFQYEQLLTEEALAKPPSKHAFFLAFPPNTAQEAQFLCTWLRSCNPKCRILSSFFAGHWQTFLRLEQGVVLIHEEAIWSIRLFPNVNKLLYTSSNFSFFLFSKSLQSSPMYPSLGQPHRIGDVSLQPLGGQKRAALLVTPSFVVSQPQQVWNFFKWFWKAWSDARSHFSVVLCAGFDSWLLEVAAKKETSWLRAPAQETQKARVTKELECLYKTRECVRKIQDMSNEEQAGLILGPEFVDSNDEQSLVNWFGWWSIMNLDRHRRFTVIGSSETDLERFTHCTTRPAFSVTSTSTVVDSQGPERADAPQTALQEKQPAGSESQRRFKTIPDDTSRSFEIFLERLSSDLPRFVTIYPFPVAYWDEGTASRLNVNHDNFKTYSDCLQYFKNQLAHNRFRTAVAVCYTIERKSSHGGLEDARKKRRLWIAVYRPVHLQLSRWYTSELIIWDPVWNRSFRDRAEVYDTDLTEAQQTMIEQLRRDHDMLPLEHIWIGGWETDQSSSVDHVDRTLRHLETLMDDWKNSVPIPNGAMRNRGWMAVQSSPKSPSSEAMDLDYTTEASDTTDEELKIVFHPPRAKQLNGETKCRNKFFLHCKNEELRGSPKDAMEYRFEPTTEWYSHQVEEGRGFEHINFMTWEEIFAKYKIEDPKKVRGT</sequence>
<accession>A0A395S230</accession>
<feature type="compositionally biased region" description="Polar residues" evidence="2">
    <location>
        <begin position="210"/>
        <end position="222"/>
    </location>
</feature>
<proteinExistence type="predicted"/>
<dbReference type="STRING" id="694270.A0A395S230"/>
<dbReference type="InterPro" id="IPR016197">
    <property type="entry name" value="Chromo-like_dom_sf"/>
</dbReference>
<reference evidence="4 5" key="1">
    <citation type="journal article" date="2018" name="PLoS Pathog.">
        <title>Evolution of structural diversity of trichothecenes, a family of toxins produced by plant pathogenic and entomopathogenic fungi.</title>
        <authorList>
            <person name="Proctor R.H."/>
            <person name="McCormick S.P."/>
            <person name="Kim H.S."/>
            <person name="Cardoza R.E."/>
            <person name="Stanley A.M."/>
            <person name="Lindo L."/>
            <person name="Kelly A."/>
            <person name="Brown D.W."/>
            <person name="Lee T."/>
            <person name="Vaughan M.M."/>
            <person name="Alexander N.J."/>
            <person name="Busman M."/>
            <person name="Gutierrez S."/>
        </authorList>
    </citation>
    <scope>NUCLEOTIDE SEQUENCE [LARGE SCALE GENOMIC DNA]</scope>
    <source>
        <strain evidence="4 5">NRRL 20695</strain>
    </source>
</reference>
<feature type="region of interest" description="Disordered" evidence="2">
    <location>
        <begin position="1"/>
        <end position="30"/>
    </location>
</feature>
<organism evidence="4 5">
    <name type="scientific">Fusarium longipes</name>
    <dbReference type="NCBI Taxonomy" id="694270"/>
    <lineage>
        <taxon>Eukaryota</taxon>
        <taxon>Fungi</taxon>
        <taxon>Dikarya</taxon>
        <taxon>Ascomycota</taxon>
        <taxon>Pezizomycotina</taxon>
        <taxon>Sordariomycetes</taxon>
        <taxon>Hypocreomycetidae</taxon>
        <taxon>Hypocreales</taxon>
        <taxon>Nectriaceae</taxon>
        <taxon>Fusarium</taxon>
    </lineage>
</organism>
<dbReference type="PROSITE" id="PS50013">
    <property type="entry name" value="CHROMO_2"/>
    <property type="match status" value="1"/>
</dbReference>
<keyword evidence="5" id="KW-1185">Reference proteome</keyword>
<evidence type="ECO:0000313" key="4">
    <source>
        <dbReference type="EMBL" id="RGP66463.1"/>
    </source>
</evidence>
<dbReference type="SMART" id="SM00298">
    <property type="entry name" value="CHROMO"/>
    <property type="match status" value="1"/>
</dbReference>
<dbReference type="Proteomes" id="UP000266234">
    <property type="component" value="Unassembled WGS sequence"/>
</dbReference>
<dbReference type="Gene3D" id="2.40.50.40">
    <property type="match status" value="1"/>
</dbReference>
<feature type="region of interest" description="Disordered" evidence="2">
    <location>
        <begin position="342"/>
        <end position="364"/>
    </location>
</feature>
<dbReference type="GO" id="GO:0006338">
    <property type="term" value="P:chromatin remodeling"/>
    <property type="evidence" value="ECO:0007669"/>
    <property type="project" value="UniProtKB-ARBA"/>
</dbReference>
<dbReference type="EMBL" id="PXOG01000221">
    <property type="protein sequence ID" value="RGP66463.1"/>
    <property type="molecule type" value="Genomic_DNA"/>
</dbReference>
<evidence type="ECO:0000259" key="3">
    <source>
        <dbReference type="PROSITE" id="PS50013"/>
    </source>
</evidence>
<gene>
    <name evidence="4" type="ORF">FLONG3_8900</name>
</gene>
<evidence type="ECO:0000313" key="5">
    <source>
        <dbReference type="Proteomes" id="UP000266234"/>
    </source>
</evidence>
<dbReference type="InterPro" id="IPR000953">
    <property type="entry name" value="Chromo/chromo_shadow_dom"/>
</dbReference>
<feature type="domain" description="Chromo" evidence="3">
    <location>
        <begin position="34"/>
        <end position="93"/>
    </location>
</feature>
<dbReference type="Pfam" id="PF00385">
    <property type="entry name" value="Chromo"/>
    <property type="match status" value="1"/>
</dbReference>
<name>A0A395S230_9HYPO</name>
<dbReference type="InterPro" id="IPR023780">
    <property type="entry name" value="Chromo_domain"/>
</dbReference>
<comment type="caution">
    <text evidence="4">The sequence shown here is derived from an EMBL/GenBank/DDBJ whole genome shotgun (WGS) entry which is preliminary data.</text>
</comment>
<comment type="subunit">
    <text evidence="1">Component of the NuA4 histone acetyltransferase complex.</text>
</comment>
<evidence type="ECO:0000256" key="2">
    <source>
        <dbReference type="SAM" id="MobiDB-lite"/>
    </source>
</evidence>
<feature type="region of interest" description="Disordered" evidence="2">
    <location>
        <begin position="932"/>
        <end position="965"/>
    </location>
</feature>
<dbReference type="SUPFAM" id="SSF54160">
    <property type="entry name" value="Chromo domain-like"/>
    <property type="match status" value="1"/>
</dbReference>
<feature type="region of interest" description="Disordered" evidence="2">
    <location>
        <begin position="143"/>
        <end position="259"/>
    </location>
</feature>
<feature type="compositionally biased region" description="Polar residues" evidence="2">
    <location>
        <begin position="182"/>
        <end position="202"/>
    </location>
</feature>
<dbReference type="CDD" id="cd18966">
    <property type="entry name" value="chromodomain"/>
    <property type="match status" value="1"/>
</dbReference>
<evidence type="ECO:0000256" key="1">
    <source>
        <dbReference type="ARBA" id="ARBA00011353"/>
    </source>
</evidence>
<protein>
    <recommendedName>
        <fullName evidence="3">Chromo domain-containing protein</fullName>
    </recommendedName>
</protein>